<dbReference type="PROSITE" id="PS51379">
    <property type="entry name" value="4FE4S_FER_2"/>
    <property type="match status" value="1"/>
</dbReference>
<protein>
    <recommendedName>
        <fullName evidence="2">4Fe-4S ferredoxin-type domain-containing protein</fullName>
    </recommendedName>
</protein>
<feature type="region of interest" description="Disordered" evidence="1">
    <location>
        <begin position="339"/>
        <end position="364"/>
    </location>
</feature>
<dbReference type="InterPro" id="IPR011201">
    <property type="entry name" value="Zinc-ribbon_6_bact"/>
</dbReference>
<feature type="domain" description="4Fe-4S ferredoxin-type" evidence="2">
    <location>
        <begin position="10"/>
        <end position="40"/>
    </location>
</feature>
<dbReference type="AlphaFoldDB" id="A0A518D5D3"/>
<dbReference type="OrthoDB" id="256753at2"/>
<dbReference type="Proteomes" id="UP000317429">
    <property type="component" value="Chromosome"/>
</dbReference>
<dbReference type="KEGG" id="pnd:Pla175_00280"/>
<dbReference type="PIRSF" id="PIRSF012641">
    <property type="entry name" value="UCP012641"/>
    <property type="match status" value="1"/>
</dbReference>
<dbReference type="Pfam" id="PF15887">
    <property type="entry name" value="Peptidase_Mx"/>
    <property type="match status" value="1"/>
</dbReference>
<proteinExistence type="predicted"/>
<organism evidence="3 4">
    <name type="scientific">Pirellulimonas nuda</name>
    <dbReference type="NCBI Taxonomy" id="2528009"/>
    <lineage>
        <taxon>Bacteria</taxon>
        <taxon>Pseudomonadati</taxon>
        <taxon>Planctomycetota</taxon>
        <taxon>Planctomycetia</taxon>
        <taxon>Pirellulales</taxon>
        <taxon>Lacipirellulaceae</taxon>
        <taxon>Pirellulimonas</taxon>
    </lineage>
</organism>
<dbReference type="Pfam" id="PF10005">
    <property type="entry name" value="Zn_ribbon_DZR_6"/>
    <property type="match status" value="1"/>
</dbReference>
<sequence>MKSFDCTCGNALFLDSTRCVGCGKQTIMCPLCSQLRPLDDAEATTHRCANQACGAELRLCDNYTQHQVCNRGVADDADPLCDYCRMNDFIPDLSVEGNPEKWSRMERAKRRVLYGVQQVGLPIPQPGRPLPLALKFNFMADGAKRVTTGHADGVITINLHEADSVEREKRRVEFNEPARTLVGHFRHELGHYYWQLLVEPTKDGPNSIDVCRQLFGDERDPTYADAQKKYYAQGPAPDWRTRCISAYATMHPWEDFAETFAAYLDMAAIMETVTHYRPVEVDLNDFDAMLNAFHPIGVFSNELNRDQGLLDLVPEVFSPPVVEKLRFIHGMRGMAPVISGDPEAAEADNQVPATPPVTAASERS</sequence>
<reference evidence="3 4" key="1">
    <citation type="submission" date="2019-02" db="EMBL/GenBank/DDBJ databases">
        <title>Deep-cultivation of Planctomycetes and their phenomic and genomic characterization uncovers novel biology.</title>
        <authorList>
            <person name="Wiegand S."/>
            <person name="Jogler M."/>
            <person name="Boedeker C."/>
            <person name="Pinto D."/>
            <person name="Vollmers J."/>
            <person name="Rivas-Marin E."/>
            <person name="Kohn T."/>
            <person name="Peeters S.H."/>
            <person name="Heuer A."/>
            <person name="Rast P."/>
            <person name="Oberbeckmann S."/>
            <person name="Bunk B."/>
            <person name="Jeske O."/>
            <person name="Meyerdierks A."/>
            <person name="Storesund J.E."/>
            <person name="Kallscheuer N."/>
            <person name="Luecker S."/>
            <person name="Lage O.M."/>
            <person name="Pohl T."/>
            <person name="Merkel B.J."/>
            <person name="Hornburger P."/>
            <person name="Mueller R.-W."/>
            <person name="Bruemmer F."/>
            <person name="Labrenz M."/>
            <person name="Spormann A.M."/>
            <person name="Op den Camp H."/>
            <person name="Overmann J."/>
            <person name="Amann R."/>
            <person name="Jetten M.S.M."/>
            <person name="Mascher T."/>
            <person name="Medema M.H."/>
            <person name="Devos D.P."/>
            <person name="Kaster A.-K."/>
            <person name="Ovreas L."/>
            <person name="Rohde M."/>
            <person name="Galperin M.Y."/>
            <person name="Jogler C."/>
        </authorList>
    </citation>
    <scope>NUCLEOTIDE SEQUENCE [LARGE SCALE GENOMIC DNA]</scope>
    <source>
        <strain evidence="3 4">Pla175</strain>
    </source>
</reference>
<evidence type="ECO:0000256" key="1">
    <source>
        <dbReference type="SAM" id="MobiDB-lite"/>
    </source>
</evidence>
<evidence type="ECO:0000313" key="3">
    <source>
        <dbReference type="EMBL" id="QDU86678.1"/>
    </source>
</evidence>
<evidence type="ECO:0000259" key="2">
    <source>
        <dbReference type="PROSITE" id="PS51379"/>
    </source>
</evidence>
<dbReference type="InterPro" id="IPR031321">
    <property type="entry name" value="UCP012641"/>
</dbReference>
<dbReference type="InterPro" id="IPR017896">
    <property type="entry name" value="4Fe4S_Fe-S-bd"/>
</dbReference>
<gene>
    <name evidence="3" type="ORF">Pla175_00280</name>
</gene>
<dbReference type="Gene3D" id="3.40.390.70">
    <property type="match status" value="1"/>
</dbReference>
<name>A0A518D5D3_9BACT</name>
<keyword evidence="4" id="KW-1185">Reference proteome</keyword>
<dbReference type="EMBL" id="CP036291">
    <property type="protein sequence ID" value="QDU86678.1"/>
    <property type="molecule type" value="Genomic_DNA"/>
</dbReference>
<dbReference type="RefSeq" id="WP_145280119.1">
    <property type="nucleotide sequence ID" value="NZ_CP036291.1"/>
</dbReference>
<evidence type="ECO:0000313" key="4">
    <source>
        <dbReference type="Proteomes" id="UP000317429"/>
    </source>
</evidence>
<accession>A0A518D5D3</accession>